<name>A0A556MN62_9FLAO</name>
<dbReference type="AlphaFoldDB" id="A0A556MN62"/>
<comment type="similarity">
    <text evidence="1">Belongs to the AHA1 family.</text>
</comment>
<dbReference type="OrthoDB" id="9795306at2"/>
<dbReference type="EMBL" id="VLPL01000008">
    <property type="protein sequence ID" value="TSJ41346.1"/>
    <property type="molecule type" value="Genomic_DNA"/>
</dbReference>
<dbReference type="Proteomes" id="UP000316008">
    <property type="component" value="Unassembled WGS sequence"/>
</dbReference>
<evidence type="ECO:0000259" key="2">
    <source>
        <dbReference type="Pfam" id="PF08327"/>
    </source>
</evidence>
<feature type="domain" description="Activator of Hsp90 ATPase homologue 1/2-like C-terminal" evidence="2">
    <location>
        <begin position="26"/>
        <end position="163"/>
    </location>
</feature>
<gene>
    <name evidence="3" type="ORF">FO442_15660</name>
</gene>
<proteinExistence type="inferred from homology"/>
<keyword evidence="4" id="KW-1185">Reference proteome</keyword>
<dbReference type="RefSeq" id="WP_144334158.1">
    <property type="nucleotide sequence ID" value="NZ_VLPL01000008.1"/>
</dbReference>
<evidence type="ECO:0000313" key="3">
    <source>
        <dbReference type="EMBL" id="TSJ41346.1"/>
    </source>
</evidence>
<reference evidence="3 4" key="1">
    <citation type="submission" date="2019-07" db="EMBL/GenBank/DDBJ databases">
        <authorList>
            <person name="Huq M.A."/>
        </authorList>
    </citation>
    <scope>NUCLEOTIDE SEQUENCE [LARGE SCALE GENOMIC DNA]</scope>
    <source>
        <strain evidence="3 4">MAH-3</strain>
    </source>
</reference>
<dbReference type="Pfam" id="PF08327">
    <property type="entry name" value="AHSA1"/>
    <property type="match status" value="1"/>
</dbReference>
<accession>A0A556MN62</accession>
<dbReference type="SUPFAM" id="SSF55961">
    <property type="entry name" value="Bet v1-like"/>
    <property type="match status" value="1"/>
</dbReference>
<evidence type="ECO:0000313" key="4">
    <source>
        <dbReference type="Proteomes" id="UP000316008"/>
    </source>
</evidence>
<dbReference type="InterPro" id="IPR023393">
    <property type="entry name" value="START-like_dom_sf"/>
</dbReference>
<dbReference type="Gene3D" id="3.30.530.20">
    <property type="match status" value="1"/>
</dbReference>
<sequence length="173" mass="20035">MRHNLAFDFSVDKDNRTITVKREFAAERPLVWDAYTKSEILDKWWGPKPWNARTKRMDFRDGGTWLYAMVGPNGEEHWATVNYTKIHPKSSFAGLDAFTDSNGKVADGMPQSKWEVSFEDKGEELTEVTIHITYDDLKQLEDTIKMGFKEGLSIGMEQLDELLPTLKKERNEE</sequence>
<protein>
    <submittedName>
        <fullName evidence="3">SRPBCC domain-containing protein</fullName>
    </submittedName>
</protein>
<dbReference type="CDD" id="cd07814">
    <property type="entry name" value="SRPBCC_CalC_Aha1-like"/>
    <property type="match status" value="1"/>
</dbReference>
<organism evidence="3 4">
    <name type="scientific">Fluviicola chungangensis</name>
    <dbReference type="NCBI Taxonomy" id="2597671"/>
    <lineage>
        <taxon>Bacteria</taxon>
        <taxon>Pseudomonadati</taxon>
        <taxon>Bacteroidota</taxon>
        <taxon>Flavobacteriia</taxon>
        <taxon>Flavobacteriales</taxon>
        <taxon>Crocinitomicaceae</taxon>
        <taxon>Fluviicola</taxon>
    </lineage>
</organism>
<comment type="caution">
    <text evidence="3">The sequence shown here is derived from an EMBL/GenBank/DDBJ whole genome shotgun (WGS) entry which is preliminary data.</text>
</comment>
<dbReference type="InterPro" id="IPR013538">
    <property type="entry name" value="ASHA1/2-like_C"/>
</dbReference>
<evidence type="ECO:0000256" key="1">
    <source>
        <dbReference type="ARBA" id="ARBA00006817"/>
    </source>
</evidence>